<keyword evidence="3 7" id="KW-0812">Transmembrane</keyword>
<reference evidence="9 10" key="1">
    <citation type="submission" date="2024-02" db="EMBL/GenBank/DDBJ databases">
        <authorList>
            <person name="Chen Y."/>
            <person name="Shah S."/>
            <person name="Dougan E. K."/>
            <person name="Thang M."/>
            <person name="Chan C."/>
        </authorList>
    </citation>
    <scope>NUCLEOTIDE SEQUENCE [LARGE SCALE GENOMIC DNA]</scope>
</reference>
<evidence type="ECO:0000256" key="6">
    <source>
        <dbReference type="ARBA" id="ARBA00024338"/>
    </source>
</evidence>
<keyword evidence="10" id="KW-1185">Reference proteome</keyword>
<keyword evidence="4 7" id="KW-1133">Transmembrane helix</keyword>
<comment type="subcellular location">
    <subcellularLocation>
        <location evidence="1">Membrane</location>
        <topology evidence="1">Multi-pass membrane protein</topology>
    </subcellularLocation>
</comment>
<dbReference type="PROSITE" id="PS50850">
    <property type="entry name" value="MFS"/>
    <property type="match status" value="1"/>
</dbReference>
<keyword evidence="5 7" id="KW-0472">Membrane</keyword>
<dbReference type="PANTHER" id="PTHR23505:SF79">
    <property type="entry name" value="PROTEIN SPINSTER"/>
    <property type="match status" value="1"/>
</dbReference>
<sequence>PIAGPDGSNWRLSFVIVAVPAFVLVIVLLLTVKEPPRGTMEAAFREKTHKPVDYKEKLSLDNVKILLRTPTFWLILAQGVPGSLPWGIALSFLTDFVIETKNVPRAESGLVVLGFGVGAAAGQVFGGWIADKYHERKKMIPIIMSTTTALGALPFYGLVNLPPQSVLTYLLFGFPAGALAGVTGASVRVVLLHVTDPITRGTASSIFTWFDEYVRDAFSSCVSCCLDWVADVLIFCGVFAKLG</sequence>
<accession>A0ABP0HK99</accession>
<proteinExistence type="inferred from homology"/>
<dbReference type="EMBL" id="CAXAMM010001129">
    <property type="protein sequence ID" value="CAK8990655.1"/>
    <property type="molecule type" value="Genomic_DNA"/>
</dbReference>
<dbReference type="SUPFAM" id="SSF103473">
    <property type="entry name" value="MFS general substrate transporter"/>
    <property type="match status" value="1"/>
</dbReference>
<feature type="transmembrane region" description="Helical" evidence="7">
    <location>
        <begin position="12"/>
        <end position="32"/>
    </location>
</feature>
<feature type="transmembrane region" description="Helical" evidence="7">
    <location>
        <begin position="167"/>
        <end position="191"/>
    </location>
</feature>
<dbReference type="Gene3D" id="1.20.1250.20">
    <property type="entry name" value="MFS general substrate transporter like domains"/>
    <property type="match status" value="1"/>
</dbReference>
<gene>
    <name evidence="9" type="ORF">SCF082_LOCUS2334</name>
</gene>
<dbReference type="InterPro" id="IPR036259">
    <property type="entry name" value="MFS_trans_sf"/>
</dbReference>
<evidence type="ECO:0000256" key="5">
    <source>
        <dbReference type="ARBA" id="ARBA00023136"/>
    </source>
</evidence>
<organism evidence="9 10">
    <name type="scientific">Durusdinium trenchii</name>
    <dbReference type="NCBI Taxonomy" id="1381693"/>
    <lineage>
        <taxon>Eukaryota</taxon>
        <taxon>Sar</taxon>
        <taxon>Alveolata</taxon>
        <taxon>Dinophyceae</taxon>
        <taxon>Suessiales</taxon>
        <taxon>Symbiodiniaceae</taxon>
        <taxon>Durusdinium</taxon>
    </lineage>
</organism>
<dbReference type="InterPro" id="IPR011701">
    <property type="entry name" value="MFS"/>
</dbReference>
<feature type="transmembrane region" description="Helical" evidence="7">
    <location>
        <begin position="110"/>
        <end position="130"/>
    </location>
</feature>
<keyword evidence="2" id="KW-0813">Transport</keyword>
<evidence type="ECO:0000256" key="2">
    <source>
        <dbReference type="ARBA" id="ARBA00022448"/>
    </source>
</evidence>
<feature type="domain" description="Major facilitator superfamily (MFS) profile" evidence="8">
    <location>
        <begin position="1"/>
        <end position="243"/>
    </location>
</feature>
<feature type="non-terminal residue" evidence="9">
    <location>
        <position position="1"/>
    </location>
</feature>
<name>A0ABP0HK99_9DINO</name>
<dbReference type="Pfam" id="PF07690">
    <property type="entry name" value="MFS_1"/>
    <property type="match status" value="1"/>
</dbReference>
<evidence type="ECO:0000313" key="9">
    <source>
        <dbReference type="EMBL" id="CAK8990655.1"/>
    </source>
</evidence>
<evidence type="ECO:0000256" key="1">
    <source>
        <dbReference type="ARBA" id="ARBA00004141"/>
    </source>
</evidence>
<evidence type="ECO:0000259" key="8">
    <source>
        <dbReference type="PROSITE" id="PS50850"/>
    </source>
</evidence>
<dbReference type="InterPro" id="IPR020846">
    <property type="entry name" value="MFS_dom"/>
</dbReference>
<evidence type="ECO:0000313" key="10">
    <source>
        <dbReference type="Proteomes" id="UP001642464"/>
    </source>
</evidence>
<evidence type="ECO:0000256" key="3">
    <source>
        <dbReference type="ARBA" id="ARBA00022692"/>
    </source>
</evidence>
<comment type="caution">
    <text evidence="9">The sequence shown here is derived from an EMBL/GenBank/DDBJ whole genome shotgun (WGS) entry which is preliminary data.</text>
</comment>
<evidence type="ECO:0000256" key="7">
    <source>
        <dbReference type="SAM" id="Phobius"/>
    </source>
</evidence>
<feature type="transmembrane region" description="Helical" evidence="7">
    <location>
        <begin position="142"/>
        <end position="161"/>
    </location>
</feature>
<feature type="transmembrane region" description="Helical" evidence="7">
    <location>
        <begin position="72"/>
        <end position="98"/>
    </location>
</feature>
<comment type="similarity">
    <text evidence="6">Belongs to the major facilitator superfamily. Spinster (TC 2.A.1.49) family.</text>
</comment>
<dbReference type="PANTHER" id="PTHR23505">
    <property type="entry name" value="SPINSTER"/>
    <property type="match status" value="1"/>
</dbReference>
<dbReference type="InterPro" id="IPR044770">
    <property type="entry name" value="MFS_spinster-like"/>
</dbReference>
<protein>
    <submittedName>
        <fullName evidence="9">Synaptic vesicle glycoprotein 2A</fullName>
    </submittedName>
</protein>
<dbReference type="Proteomes" id="UP001642464">
    <property type="component" value="Unassembled WGS sequence"/>
</dbReference>
<evidence type="ECO:0000256" key="4">
    <source>
        <dbReference type="ARBA" id="ARBA00022989"/>
    </source>
</evidence>